<organism evidence="2 3">
    <name type="scientific">Romanomermis culicivorax</name>
    <name type="common">Nematode worm</name>
    <dbReference type="NCBI Taxonomy" id="13658"/>
    <lineage>
        <taxon>Eukaryota</taxon>
        <taxon>Metazoa</taxon>
        <taxon>Ecdysozoa</taxon>
        <taxon>Nematoda</taxon>
        <taxon>Enoplea</taxon>
        <taxon>Dorylaimia</taxon>
        <taxon>Mermithida</taxon>
        <taxon>Mermithoidea</taxon>
        <taxon>Mermithidae</taxon>
        <taxon>Romanomermis</taxon>
    </lineage>
</organism>
<evidence type="ECO:0000313" key="2">
    <source>
        <dbReference type="Proteomes" id="UP000887565"/>
    </source>
</evidence>
<dbReference type="FunFam" id="1.10.238.10:FF:000001">
    <property type="entry name" value="Calmodulin 1"/>
    <property type="match status" value="1"/>
</dbReference>
<proteinExistence type="predicted"/>
<dbReference type="GO" id="GO:0005509">
    <property type="term" value="F:calcium ion binding"/>
    <property type="evidence" value="ECO:0007669"/>
    <property type="project" value="InterPro"/>
</dbReference>
<name>A0A915HJ56_ROMCU</name>
<sequence>MTQFFTQKDIDEFREAFYLYAQPGTLENPAHLRYIMRCLGYSPTVEETEKYFKVKRDKIDFACFLEILHKHSTSGRTAGHAILEAFKAYDRTKSGAVLAKELKSVLTGVGERLTPREVEMIFEEANIGPRTMVRYDDFMKLISSPLPDYFY</sequence>
<dbReference type="WBParaSite" id="nRc.2.0.1.t01683-RA">
    <property type="protein sequence ID" value="nRc.2.0.1.t01683-RA"/>
    <property type="gene ID" value="nRc.2.0.1.g01683"/>
</dbReference>
<accession>A0A915HJ56</accession>
<dbReference type="InterPro" id="IPR050230">
    <property type="entry name" value="CALM/Myosin/TropC-like"/>
</dbReference>
<dbReference type="PANTHER" id="PTHR23048:SF45">
    <property type="entry name" value="CALMODULIN LIKE 4"/>
    <property type="match status" value="1"/>
</dbReference>
<dbReference type="OMA" id="HCEQFAK"/>
<dbReference type="PROSITE" id="PS50222">
    <property type="entry name" value="EF_HAND_2"/>
    <property type="match status" value="1"/>
</dbReference>
<keyword evidence="2" id="KW-1185">Reference proteome</keyword>
<evidence type="ECO:0000259" key="1">
    <source>
        <dbReference type="PROSITE" id="PS50222"/>
    </source>
</evidence>
<dbReference type="AlphaFoldDB" id="A0A915HJ56"/>
<dbReference type="Pfam" id="PF13499">
    <property type="entry name" value="EF-hand_7"/>
    <property type="match status" value="1"/>
</dbReference>
<dbReference type="InterPro" id="IPR002048">
    <property type="entry name" value="EF_hand_dom"/>
</dbReference>
<dbReference type="SUPFAM" id="SSF47473">
    <property type="entry name" value="EF-hand"/>
    <property type="match status" value="1"/>
</dbReference>
<dbReference type="Proteomes" id="UP000887565">
    <property type="component" value="Unplaced"/>
</dbReference>
<protein>
    <submittedName>
        <fullName evidence="3">EF-hand domain-containing protein</fullName>
    </submittedName>
</protein>
<feature type="domain" description="EF-hand" evidence="1">
    <location>
        <begin position="77"/>
        <end position="112"/>
    </location>
</feature>
<evidence type="ECO:0000313" key="3">
    <source>
        <dbReference type="WBParaSite" id="nRc.2.0.1.t01683-RA"/>
    </source>
</evidence>
<dbReference type="InterPro" id="IPR011992">
    <property type="entry name" value="EF-hand-dom_pair"/>
</dbReference>
<dbReference type="GO" id="GO:0016460">
    <property type="term" value="C:myosin II complex"/>
    <property type="evidence" value="ECO:0007669"/>
    <property type="project" value="TreeGrafter"/>
</dbReference>
<dbReference type="Gene3D" id="1.10.238.10">
    <property type="entry name" value="EF-hand"/>
    <property type="match status" value="2"/>
</dbReference>
<dbReference type="PANTHER" id="PTHR23048">
    <property type="entry name" value="MYOSIN LIGHT CHAIN 1, 3"/>
    <property type="match status" value="1"/>
</dbReference>
<reference evidence="3" key="1">
    <citation type="submission" date="2022-11" db="UniProtKB">
        <authorList>
            <consortium name="WormBaseParasite"/>
        </authorList>
    </citation>
    <scope>IDENTIFICATION</scope>
</reference>